<organism evidence="16 17">
    <name type="scientific">Mariprofundus aestuarium</name>
    <dbReference type="NCBI Taxonomy" id="1921086"/>
    <lineage>
        <taxon>Bacteria</taxon>
        <taxon>Pseudomonadati</taxon>
        <taxon>Pseudomonadota</taxon>
        <taxon>Candidatius Mariprofundia</taxon>
        <taxon>Mariprofundales</taxon>
        <taxon>Mariprofundaceae</taxon>
        <taxon>Mariprofundus</taxon>
    </lineage>
</organism>
<dbReference type="Gene3D" id="1.10.1670.10">
    <property type="entry name" value="Helix-hairpin-Helix base-excision DNA repair enzymes (C-terminal)"/>
    <property type="match status" value="1"/>
</dbReference>
<dbReference type="PANTHER" id="PTHR42944:SF1">
    <property type="entry name" value="ADENINE DNA GLYCOSYLASE"/>
    <property type="match status" value="1"/>
</dbReference>
<reference evidence="16 17" key="1">
    <citation type="submission" date="2016-12" db="EMBL/GenBank/DDBJ databases">
        <title>Isolation and genomic insights into novel planktonic Zetaproteobacteria from stratified waters of the Chesapeake Bay.</title>
        <authorList>
            <person name="McAllister S.M."/>
            <person name="Kato S."/>
            <person name="Chan C.S."/>
            <person name="Chiu B.K."/>
            <person name="Field E.K."/>
        </authorList>
    </citation>
    <scope>NUCLEOTIDE SEQUENCE [LARGE SCALE GENOMIC DNA]</scope>
    <source>
        <strain evidence="16 17">CP-5</strain>
    </source>
</reference>
<dbReference type="SUPFAM" id="SSF55811">
    <property type="entry name" value="Nudix"/>
    <property type="match status" value="1"/>
</dbReference>
<keyword evidence="10 14" id="KW-0408">Iron</keyword>
<dbReference type="GO" id="GO:0035485">
    <property type="term" value="F:adenine/guanine mispair binding"/>
    <property type="evidence" value="ECO:0007669"/>
    <property type="project" value="TreeGrafter"/>
</dbReference>
<evidence type="ECO:0000256" key="5">
    <source>
        <dbReference type="ARBA" id="ARBA00022023"/>
    </source>
</evidence>
<evidence type="ECO:0000256" key="10">
    <source>
        <dbReference type="ARBA" id="ARBA00023004"/>
    </source>
</evidence>
<feature type="domain" description="HhH-GPD" evidence="15">
    <location>
        <begin position="37"/>
        <end position="184"/>
    </location>
</feature>
<dbReference type="InterPro" id="IPR000445">
    <property type="entry name" value="HhH_motif"/>
</dbReference>
<dbReference type="Pfam" id="PF14815">
    <property type="entry name" value="NUDIX_4"/>
    <property type="match status" value="1"/>
</dbReference>
<dbReference type="InterPro" id="IPR004035">
    <property type="entry name" value="Endouclease-III_FeS-bd_BS"/>
</dbReference>
<keyword evidence="7" id="KW-0479">Metal-binding</keyword>
<evidence type="ECO:0000313" key="16">
    <source>
        <dbReference type="EMBL" id="ATX80759.1"/>
    </source>
</evidence>
<dbReference type="Gene3D" id="1.10.340.30">
    <property type="entry name" value="Hypothetical protein, domain 2"/>
    <property type="match status" value="1"/>
</dbReference>
<keyword evidence="12" id="KW-0234">DNA repair</keyword>
<keyword evidence="11" id="KW-0411">Iron-sulfur</keyword>
<dbReference type="GO" id="GO:0051539">
    <property type="term" value="F:4 iron, 4 sulfur cluster binding"/>
    <property type="evidence" value="ECO:0007669"/>
    <property type="project" value="UniProtKB-UniRule"/>
</dbReference>
<evidence type="ECO:0000256" key="12">
    <source>
        <dbReference type="ARBA" id="ARBA00023204"/>
    </source>
</evidence>
<gene>
    <name evidence="16" type="ORF">Ga0123461_2359</name>
</gene>
<dbReference type="InterPro" id="IPR023170">
    <property type="entry name" value="HhH_base_excis_C"/>
</dbReference>
<evidence type="ECO:0000256" key="3">
    <source>
        <dbReference type="ARBA" id="ARBA00008343"/>
    </source>
</evidence>
<dbReference type="CDD" id="cd00056">
    <property type="entry name" value="ENDO3c"/>
    <property type="match status" value="1"/>
</dbReference>
<keyword evidence="6" id="KW-0004">4Fe-4S</keyword>
<dbReference type="GO" id="GO:0006284">
    <property type="term" value="P:base-excision repair"/>
    <property type="evidence" value="ECO:0007669"/>
    <property type="project" value="UniProtKB-UniRule"/>
</dbReference>
<dbReference type="SMART" id="SM00478">
    <property type="entry name" value="ENDO3c"/>
    <property type="match status" value="1"/>
</dbReference>
<evidence type="ECO:0000256" key="9">
    <source>
        <dbReference type="ARBA" id="ARBA00022801"/>
    </source>
</evidence>
<dbReference type="InterPro" id="IPR015797">
    <property type="entry name" value="NUDIX_hydrolase-like_dom_sf"/>
</dbReference>
<dbReference type="GO" id="GO:0034039">
    <property type="term" value="F:8-oxo-7,8-dihydroguanine DNA N-glycosylase activity"/>
    <property type="evidence" value="ECO:0007669"/>
    <property type="project" value="TreeGrafter"/>
</dbReference>
<keyword evidence="8 14" id="KW-0227">DNA damage</keyword>
<dbReference type="EMBL" id="CP018799">
    <property type="protein sequence ID" value="ATX80759.1"/>
    <property type="molecule type" value="Genomic_DNA"/>
</dbReference>
<comment type="similarity">
    <text evidence="3 14">Belongs to the Nth/MutY family.</text>
</comment>
<dbReference type="Pfam" id="PF00730">
    <property type="entry name" value="HhH-GPD"/>
    <property type="match status" value="1"/>
</dbReference>
<keyword evidence="17" id="KW-1185">Reference proteome</keyword>
<evidence type="ECO:0000256" key="8">
    <source>
        <dbReference type="ARBA" id="ARBA00022763"/>
    </source>
</evidence>
<evidence type="ECO:0000256" key="11">
    <source>
        <dbReference type="ARBA" id="ARBA00023014"/>
    </source>
</evidence>
<dbReference type="Proteomes" id="UP000231701">
    <property type="component" value="Chromosome"/>
</dbReference>
<dbReference type="InterPro" id="IPR029119">
    <property type="entry name" value="MutY_C"/>
</dbReference>
<dbReference type="FunFam" id="1.10.340.30:FF:000002">
    <property type="entry name" value="Adenine DNA glycosylase"/>
    <property type="match status" value="1"/>
</dbReference>
<protein>
    <recommendedName>
        <fullName evidence="5 14">Adenine DNA glycosylase</fullName>
        <ecNumber evidence="4 14">3.2.2.31</ecNumber>
    </recommendedName>
</protein>
<evidence type="ECO:0000256" key="1">
    <source>
        <dbReference type="ARBA" id="ARBA00000843"/>
    </source>
</evidence>
<accession>A0A2K8L3F7</accession>
<dbReference type="PANTHER" id="PTHR42944">
    <property type="entry name" value="ADENINE DNA GLYCOSYLASE"/>
    <property type="match status" value="1"/>
</dbReference>
<dbReference type="GO" id="GO:0006298">
    <property type="term" value="P:mismatch repair"/>
    <property type="evidence" value="ECO:0007669"/>
    <property type="project" value="TreeGrafter"/>
</dbReference>
<dbReference type="RefSeq" id="WP_232710205.1">
    <property type="nucleotide sequence ID" value="NZ_CP018799.1"/>
</dbReference>
<dbReference type="EC" id="3.2.2.31" evidence="4 14"/>
<dbReference type="GO" id="GO:0000701">
    <property type="term" value="F:purine-specific mismatch base pair DNA N-glycosylase activity"/>
    <property type="evidence" value="ECO:0007669"/>
    <property type="project" value="UniProtKB-EC"/>
</dbReference>
<dbReference type="CDD" id="cd03431">
    <property type="entry name" value="NUDIX_DNA_Glycosylase_C-MutY"/>
    <property type="match status" value="1"/>
</dbReference>
<keyword evidence="9 16" id="KW-0378">Hydrolase</keyword>
<dbReference type="KEGG" id="maes:Ga0123461_2359"/>
<evidence type="ECO:0000313" key="17">
    <source>
        <dbReference type="Proteomes" id="UP000231701"/>
    </source>
</evidence>
<name>A0A2K8L3F7_MARES</name>
<evidence type="ECO:0000259" key="15">
    <source>
        <dbReference type="SMART" id="SM00478"/>
    </source>
</evidence>
<evidence type="ECO:0000256" key="13">
    <source>
        <dbReference type="ARBA" id="ARBA00023295"/>
    </source>
</evidence>
<comment type="function">
    <text evidence="2">Adenine glycosylase active on G-A mispairs. MutY also corrects error-prone DNA synthesis past GO lesions which are due to the oxidatively damaged form of guanine: 7,8-dihydro-8-oxoguanine (8-oxo-dGTP).</text>
</comment>
<evidence type="ECO:0000256" key="6">
    <source>
        <dbReference type="ARBA" id="ARBA00022485"/>
    </source>
</evidence>
<sequence>MSSDRCRALLGWYGDNARQLPWRETTLPYHIWVSEVMLQQTQVKTVLPRYLEWFELFPTVEALASVSTDDVLKAWEGLGYYRRARFIHKAAQMITSDFAGRFPNDFDDIMKLPGIGRSTAGAISSFCFGTATPVLDGNVKRVLKRWHAKPEANDKTLWLLAQKAINDSADPATWNQAMMELGASACSAKSPKCGECPTHENCLSAFRVEVSKEIRKKVEVLDVHWRVHLHTCPKKGIWLTQRPDSGIWGGLWSPPISELADQPDEQPTHTHQLTHRRLHLYPLQSESEPNGEGRWVPSIEGYALPTGIHRLLEKVI</sequence>
<evidence type="ECO:0000256" key="2">
    <source>
        <dbReference type="ARBA" id="ARBA00002933"/>
    </source>
</evidence>
<comment type="cofactor">
    <cofactor evidence="14">
        <name>[4Fe-4S] cluster</name>
        <dbReference type="ChEBI" id="CHEBI:49883"/>
    </cofactor>
    <text evidence="14">Binds 1 [4Fe-4S] cluster.</text>
</comment>
<dbReference type="GO" id="GO:0032357">
    <property type="term" value="F:oxidized purine DNA binding"/>
    <property type="evidence" value="ECO:0007669"/>
    <property type="project" value="TreeGrafter"/>
</dbReference>
<dbReference type="Pfam" id="PF00633">
    <property type="entry name" value="HHH"/>
    <property type="match status" value="1"/>
</dbReference>
<evidence type="ECO:0000256" key="7">
    <source>
        <dbReference type="ARBA" id="ARBA00022723"/>
    </source>
</evidence>
<evidence type="ECO:0000256" key="4">
    <source>
        <dbReference type="ARBA" id="ARBA00012045"/>
    </source>
</evidence>
<dbReference type="SUPFAM" id="SSF48150">
    <property type="entry name" value="DNA-glycosylase"/>
    <property type="match status" value="1"/>
</dbReference>
<comment type="catalytic activity">
    <reaction evidence="1 14">
        <text>Hydrolyzes free adenine bases from 7,8-dihydro-8-oxoguanine:adenine mismatched double-stranded DNA, leaving an apurinic site.</text>
        <dbReference type="EC" id="3.2.2.31"/>
    </reaction>
</comment>
<dbReference type="AlphaFoldDB" id="A0A2K8L3F7"/>
<dbReference type="InterPro" id="IPR003265">
    <property type="entry name" value="HhH-GPD_domain"/>
</dbReference>
<proteinExistence type="inferred from homology"/>
<dbReference type="PROSITE" id="PS00764">
    <property type="entry name" value="ENDONUCLEASE_III_1"/>
    <property type="match status" value="1"/>
</dbReference>
<dbReference type="InterPro" id="IPR044298">
    <property type="entry name" value="MIG/MutY"/>
</dbReference>
<keyword evidence="13 14" id="KW-0326">Glycosidase</keyword>
<dbReference type="InterPro" id="IPR011257">
    <property type="entry name" value="DNA_glycosylase"/>
</dbReference>
<evidence type="ECO:0000256" key="14">
    <source>
        <dbReference type="RuleBase" id="RU365096"/>
    </source>
</evidence>
<dbReference type="GO" id="GO:0046872">
    <property type="term" value="F:metal ion binding"/>
    <property type="evidence" value="ECO:0007669"/>
    <property type="project" value="UniProtKB-UniRule"/>
</dbReference>